<dbReference type="GO" id="GO:0006412">
    <property type="term" value="P:translation"/>
    <property type="evidence" value="ECO:0007669"/>
    <property type="project" value="UniProtKB-UniRule"/>
</dbReference>
<dbReference type="InterPro" id="IPR005290">
    <property type="entry name" value="Ribosomal_uS15_bac-type"/>
</dbReference>
<dbReference type="PANTHER" id="PTHR23321">
    <property type="entry name" value="RIBOSOMAL PROTEIN S15, BACTERIAL AND ORGANELLAR"/>
    <property type="match status" value="1"/>
</dbReference>
<evidence type="ECO:0000256" key="1">
    <source>
        <dbReference type="ARBA" id="ARBA00022980"/>
    </source>
</evidence>
<dbReference type="SMART" id="SM01387">
    <property type="entry name" value="Ribosomal_S15"/>
    <property type="match status" value="1"/>
</dbReference>
<dbReference type="AlphaFoldDB" id="A0A2M7TLQ7"/>
<dbReference type="NCBIfam" id="TIGR00952">
    <property type="entry name" value="S15_bact"/>
    <property type="match status" value="1"/>
</dbReference>
<keyword evidence="2 4" id="KW-0687">Ribonucleoprotein</keyword>
<evidence type="ECO:0000256" key="3">
    <source>
        <dbReference type="ARBA" id="ARBA00064542"/>
    </source>
</evidence>
<evidence type="ECO:0000313" key="8">
    <source>
        <dbReference type="Proteomes" id="UP000228920"/>
    </source>
</evidence>
<sequence length="89" mass="10204">MALSTVEKQSIITDYKTHDVDTGSPEVQVALLTEKITRVTAHLSEHGHDDHTRVGLLKLVGKRRRILRYLRSKDEVRYKNLIKKLGIRG</sequence>
<dbReference type="CDD" id="cd00353">
    <property type="entry name" value="Ribosomal_S15p_S13e"/>
    <property type="match status" value="1"/>
</dbReference>
<protein>
    <recommendedName>
        <fullName evidence="4">Small ribosomal subunit protein uS15</fullName>
    </recommendedName>
</protein>
<keyword evidence="4 6" id="KW-0699">rRNA-binding</keyword>
<accession>A0A2M7TLQ7</accession>
<dbReference type="HAMAP" id="MF_01343_B">
    <property type="entry name" value="Ribosomal_uS15_B"/>
    <property type="match status" value="1"/>
</dbReference>
<evidence type="ECO:0000256" key="2">
    <source>
        <dbReference type="ARBA" id="ARBA00023274"/>
    </source>
</evidence>
<gene>
    <name evidence="4" type="primary">rpsO</name>
    <name evidence="7" type="ORF">COY32_00690</name>
</gene>
<organism evidence="7 8">
    <name type="scientific">candidate division WWE3 bacterium CG_4_10_14_0_2_um_filter_41_14</name>
    <dbReference type="NCBI Taxonomy" id="1975072"/>
    <lineage>
        <taxon>Bacteria</taxon>
        <taxon>Katanobacteria</taxon>
    </lineage>
</organism>
<dbReference type="Gene3D" id="6.10.250.3130">
    <property type="match status" value="1"/>
</dbReference>
<dbReference type="EMBL" id="PFNL01000017">
    <property type="protein sequence ID" value="PIZ48057.1"/>
    <property type="molecule type" value="Genomic_DNA"/>
</dbReference>
<dbReference type="PROSITE" id="PS00362">
    <property type="entry name" value="RIBOSOMAL_S15"/>
    <property type="match status" value="1"/>
</dbReference>
<evidence type="ECO:0000256" key="5">
    <source>
        <dbReference type="RuleBase" id="RU003919"/>
    </source>
</evidence>
<comment type="function">
    <text evidence="4">Forms an intersubunit bridge (bridge B4) with the 23S rRNA of the 50S subunit in the ribosome.</text>
</comment>
<keyword evidence="4 6" id="KW-0694">RNA-binding</keyword>
<comment type="caution">
    <text evidence="7">The sequence shown here is derived from an EMBL/GenBank/DDBJ whole genome shotgun (WGS) entry which is preliminary data.</text>
</comment>
<dbReference type="GO" id="GO:0019843">
    <property type="term" value="F:rRNA binding"/>
    <property type="evidence" value="ECO:0007669"/>
    <property type="project" value="UniProtKB-UniRule"/>
</dbReference>
<dbReference type="PANTHER" id="PTHR23321:SF26">
    <property type="entry name" value="SMALL RIBOSOMAL SUBUNIT PROTEIN US15M"/>
    <property type="match status" value="1"/>
</dbReference>
<keyword evidence="1 4" id="KW-0689">Ribosomal protein</keyword>
<proteinExistence type="inferred from homology"/>
<name>A0A2M7TLQ7_UNCKA</name>
<dbReference type="Gene3D" id="1.10.287.10">
    <property type="entry name" value="S15/NS1, RNA-binding"/>
    <property type="match status" value="1"/>
</dbReference>
<dbReference type="GO" id="GO:0022627">
    <property type="term" value="C:cytosolic small ribosomal subunit"/>
    <property type="evidence" value="ECO:0007669"/>
    <property type="project" value="TreeGrafter"/>
</dbReference>
<evidence type="ECO:0000256" key="4">
    <source>
        <dbReference type="HAMAP-Rule" id="MF_01343"/>
    </source>
</evidence>
<dbReference type="SUPFAM" id="SSF47060">
    <property type="entry name" value="S15/NS1 RNA-binding domain"/>
    <property type="match status" value="1"/>
</dbReference>
<dbReference type="Proteomes" id="UP000228920">
    <property type="component" value="Unassembled WGS sequence"/>
</dbReference>
<comment type="subunit">
    <text evidence="3 4">Part of the 30S ribosomal subunit. Forms a bridge to the 50S subunit in the 70S ribosome, contacting the 23S rRNA.</text>
</comment>
<dbReference type="FunFam" id="1.10.287.10:FF:000002">
    <property type="entry name" value="30S ribosomal protein S15"/>
    <property type="match status" value="1"/>
</dbReference>
<dbReference type="InterPro" id="IPR000589">
    <property type="entry name" value="Ribosomal_uS15"/>
</dbReference>
<comment type="function">
    <text evidence="4 6">One of the primary rRNA binding proteins, it binds directly to 16S rRNA where it helps nucleate assembly of the platform of the 30S subunit by binding and bridging several RNA helices of the 16S rRNA.</text>
</comment>
<evidence type="ECO:0000313" key="7">
    <source>
        <dbReference type="EMBL" id="PIZ48057.1"/>
    </source>
</evidence>
<dbReference type="GO" id="GO:0003735">
    <property type="term" value="F:structural constituent of ribosome"/>
    <property type="evidence" value="ECO:0007669"/>
    <property type="project" value="InterPro"/>
</dbReference>
<dbReference type="Pfam" id="PF00312">
    <property type="entry name" value="Ribosomal_S15"/>
    <property type="match status" value="1"/>
</dbReference>
<evidence type="ECO:0000256" key="6">
    <source>
        <dbReference type="RuleBase" id="RU004524"/>
    </source>
</evidence>
<dbReference type="InterPro" id="IPR009068">
    <property type="entry name" value="uS15_NS1_RNA-bd_sf"/>
</dbReference>
<comment type="similarity">
    <text evidence="4 5">Belongs to the universal ribosomal protein uS15 family.</text>
</comment>
<reference evidence="8" key="1">
    <citation type="submission" date="2017-09" db="EMBL/GenBank/DDBJ databases">
        <title>Depth-based differentiation of microbial function through sediment-hosted aquifers and enrichment of novel symbionts in the deep terrestrial subsurface.</title>
        <authorList>
            <person name="Probst A.J."/>
            <person name="Ladd B."/>
            <person name="Jarett J.K."/>
            <person name="Geller-Mcgrath D.E."/>
            <person name="Sieber C.M.K."/>
            <person name="Emerson J.B."/>
            <person name="Anantharaman K."/>
            <person name="Thomas B.C."/>
            <person name="Malmstrom R."/>
            <person name="Stieglmeier M."/>
            <person name="Klingl A."/>
            <person name="Woyke T."/>
            <person name="Ryan C.M."/>
            <person name="Banfield J.F."/>
        </authorList>
    </citation>
    <scope>NUCLEOTIDE SEQUENCE [LARGE SCALE GENOMIC DNA]</scope>
</reference>